<evidence type="ECO:0000256" key="8">
    <source>
        <dbReference type="PROSITE-ProRule" id="PRU01091"/>
    </source>
</evidence>
<dbReference type="Gene3D" id="3.40.50.2300">
    <property type="match status" value="1"/>
</dbReference>
<keyword evidence="5 8" id="KW-0238">DNA-binding</keyword>
<evidence type="ECO:0000259" key="9">
    <source>
        <dbReference type="PROSITE" id="PS50110"/>
    </source>
</evidence>
<feature type="domain" description="OmpR/PhoB-type" evidence="10">
    <location>
        <begin position="127"/>
        <end position="226"/>
    </location>
</feature>
<dbReference type="Pfam" id="PF00486">
    <property type="entry name" value="Trans_reg_C"/>
    <property type="match status" value="1"/>
</dbReference>
<dbReference type="EMBL" id="JAATHJ010000016">
    <property type="protein sequence ID" value="NJP38108.1"/>
    <property type="molecule type" value="Genomic_DNA"/>
</dbReference>
<keyword evidence="4" id="KW-0805">Transcription regulation</keyword>
<dbReference type="SMART" id="SM00862">
    <property type="entry name" value="Trans_reg_C"/>
    <property type="match status" value="1"/>
</dbReference>
<proteinExistence type="predicted"/>
<organism evidence="11 12">
    <name type="scientific">Alkalicoccus luteus</name>
    <dbReference type="NCBI Taxonomy" id="1237094"/>
    <lineage>
        <taxon>Bacteria</taxon>
        <taxon>Bacillati</taxon>
        <taxon>Bacillota</taxon>
        <taxon>Bacilli</taxon>
        <taxon>Bacillales</taxon>
        <taxon>Bacillaceae</taxon>
        <taxon>Alkalicoccus</taxon>
    </lineage>
</organism>
<evidence type="ECO:0000313" key="12">
    <source>
        <dbReference type="Proteomes" id="UP000752012"/>
    </source>
</evidence>
<evidence type="ECO:0000313" key="11">
    <source>
        <dbReference type="EMBL" id="NJP38108.1"/>
    </source>
</evidence>
<dbReference type="CDD" id="cd00383">
    <property type="entry name" value="trans_reg_C"/>
    <property type="match status" value="1"/>
</dbReference>
<name>A0A969TTX0_9BACI</name>
<dbReference type="PROSITE" id="PS50110">
    <property type="entry name" value="RESPONSE_REGULATORY"/>
    <property type="match status" value="1"/>
</dbReference>
<evidence type="ECO:0000256" key="3">
    <source>
        <dbReference type="ARBA" id="ARBA00023012"/>
    </source>
</evidence>
<evidence type="ECO:0000259" key="10">
    <source>
        <dbReference type="PROSITE" id="PS51755"/>
    </source>
</evidence>
<gene>
    <name evidence="11" type="ORF">HCN83_10990</name>
</gene>
<evidence type="ECO:0000256" key="7">
    <source>
        <dbReference type="PROSITE-ProRule" id="PRU00169"/>
    </source>
</evidence>
<dbReference type="InterPro" id="IPR001789">
    <property type="entry name" value="Sig_transdc_resp-reg_receiver"/>
</dbReference>
<dbReference type="SUPFAM" id="SSF52172">
    <property type="entry name" value="CheY-like"/>
    <property type="match status" value="1"/>
</dbReference>
<dbReference type="InterPro" id="IPR036388">
    <property type="entry name" value="WH-like_DNA-bd_sf"/>
</dbReference>
<evidence type="ECO:0000256" key="4">
    <source>
        <dbReference type="ARBA" id="ARBA00023015"/>
    </source>
</evidence>
<evidence type="ECO:0000256" key="6">
    <source>
        <dbReference type="ARBA" id="ARBA00023163"/>
    </source>
</evidence>
<dbReference type="SMART" id="SM00448">
    <property type="entry name" value="REC"/>
    <property type="match status" value="1"/>
</dbReference>
<dbReference type="InterPro" id="IPR001867">
    <property type="entry name" value="OmpR/PhoB-type_DNA-bd"/>
</dbReference>
<dbReference type="AlphaFoldDB" id="A0A969TTX0"/>
<dbReference type="RefSeq" id="WP_168007277.1">
    <property type="nucleotide sequence ID" value="NZ_JAATHJ010000016.1"/>
</dbReference>
<dbReference type="InterPro" id="IPR011006">
    <property type="entry name" value="CheY-like_superfamily"/>
</dbReference>
<reference evidence="11 12" key="1">
    <citation type="submission" date="2020-03" db="EMBL/GenBank/DDBJ databases">
        <title>Assessment of the enzymatic potential of alkaline-tolerant lipase obtained from Bacillus luteus H11 (technogenic soil) for the bioremediation of saline soils contaminated with petroleum substances.</title>
        <authorList>
            <person name="Kalwasinska A."/>
        </authorList>
    </citation>
    <scope>NUCLEOTIDE SEQUENCE [LARGE SCALE GENOMIC DNA]</scope>
    <source>
        <strain evidence="11 12">H11</strain>
    </source>
</reference>
<comment type="subcellular location">
    <subcellularLocation>
        <location evidence="1">Cytoplasm</location>
    </subcellularLocation>
</comment>
<dbReference type="InterPro" id="IPR039420">
    <property type="entry name" value="WalR-like"/>
</dbReference>
<comment type="caution">
    <text evidence="11">The sequence shown here is derived from an EMBL/GenBank/DDBJ whole genome shotgun (WGS) entry which is preliminary data.</text>
</comment>
<dbReference type="CDD" id="cd17574">
    <property type="entry name" value="REC_OmpR"/>
    <property type="match status" value="1"/>
</dbReference>
<dbReference type="GO" id="GO:0032993">
    <property type="term" value="C:protein-DNA complex"/>
    <property type="evidence" value="ECO:0007669"/>
    <property type="project" value="TreeGrafter"/>
</dbReference>
<keyword evidence="3" id="KW-0902">Two-component regulatory system</keyword>
<keyword evidence="12" id="KW-1185">Reference proteome</keyword>
<dbReference type="Proteomes" id="UP000752012">
    <property type="component" value="Unassembled WGS sequence"/>
</dbReference>
<dbReference type="GO" id="GO:0000156">
    <property type="term" value="F:phosphorelay response regulator activity"/>
    <property type="evidence" value="ECO:0007669"/>
    <property type="project" value="TreeGrafter"/>
</dbReference>
<dbReference type="GO" id="GO:0000976">
    <property type="term" value="F:transcription cis-regulatory region binding"/>
    <property type="evidence" value="ECO:0007669"/>
    <property type="project" value="TreeGrafter"/>
</dbReference>
<dbReference type="PROSITE" id="PS51755">
    <property type="entry name" value="OMPR_PHOB"/>
    <property type="match status" value="1"/>
</dbReference>
<feature type="modified residue" description="4-aspartylphosphate" evidence="7">
    <location>
        <position position="54"/>
    </location>
</feature>
<keyword evidence="2 7" id="KW-0597">Phosphoprotein</keyword>
<feature type="DNA-binding region" description="OmpR/PhoB-type" evidence="8">
    <location>
        <begin position="127"/>
        <end position="226"/>
    </location>
</feature>
<dbReference type="GO" id="GO:0005829">
    <property type="term" value="C:cytosol"/>
    <property type="evidence" value="ECO:0007669"/>
    <property type="project" value="TreeGrafter"/>
</dbReference>
<evidence type="ECO:0000256" key="2">
    <source>
        <dbReference type="ARBA" id="ARBA00022553"/>
    </source>
</evidence>
<dbReference type="Pfam" id="PF00072">
    <property type="entry name" value="Response_reg"/>
    <property type="match status" value="1"/>
</dbReference>
<dbReference type="GO" id="GO:0006355">
    <property type="term" value="P:regulation of DNA-templated transcription"/>
    <property type="evidence" value="ECO:0007669"/>
    <property type="project" value="InterPro"/>
</dbReference>
<protein>
    <submittedName>
        <fullName evidence="11">Response regulator transcription factor</fullName>
    </submittedName>
</protein>
<dbReference type="Gene3D" id="1.10.10.10">
    <property type="entry name" value="Winged helix-like DNA-binding domain superfamily/Winged helix DNA-binding domain"/>
    <property type="match status" value="1"/>
</dbReference>
<dbReference type="PANTHER" id="PTHR48111">
    <property type="entry name" value="REGULATOR OF RPOS"/>
    <property type="match status" value="1"/>
</dbReference>
<evidence type="ECO:0000256" key="1">
    <source>
        <dbReference type="ARBA" id="ARBA00004496"/>
    </source>
</evidence>
<keyword evidence="6" id="KW-0804">Transcription</keyword>
<dbReference type="PANTHER" id="PTHR48111:SF21">
    <property type="entry name" value="DNA-BINDING DUAL MASTER TRANSCRIPTIONAL REGULATOR RPAA"/>
    <property type="match status" value="1"/>
</dbReference>
<dbReference type="Gene3D" id="6.10.250.690">
    <property type="match status" value="1"/>
</dbReference>
<sequence>MDHHKIMLVEDDEDIRAITTLYLEKKGYDVHAVGNGIEAVDKVKQVNPELILLDILLPGMEGFDVCRNMREVTESPIIFISCKRSSEDKIEGLNAGGDDYLTKPYDLAELEARIKANLRRSGPREDHNELRAGPITVDLERYTVSVNGKPVSLYAKEYQLLVYLMKHPGQVFSAEQIYDQIWGIDMYGDLKTVSVHIRNLRKKIEEDPKYPDYILTVRGFGYKFAPDSVSRKV</sequence>
<dbReference type="FunFam" id="1.10.10.10:FF:000018">
    <property type="entry name" value="DNA-binding response regulator ResD"/>
    <property type="match status" value="1"/>
</dbReference>
<accession>A0A969TTX0</accession>
<feature type="domain" description="Response regulatory" evidence="9">
    <location>
        <begin position="5"/>
        <end position="118"/>
    </location>
</feature>
<evidence type="ECO:0000256" key="5">
    <source>
        <dbReference type="ARBA" id="ARBA00023125"/>
    </source>
</evidence>